<dbReference type="PANTHER" id="PTHR34406:SF1">
    <property type="entry name" value="PROTEIN YCEI"/>
    <property type="match status" value="1"/>
</dbReference>
<protein>
    <submittedName>
        <fullName evidence="3">Polyisoprenoid-binding protein YceI</fullName>
    </submittedName>
</protein>
<feature type="signal peptide" evidence="1">
    <location>
        <begin position="1"/>
        <end position="20"/>
    </location>
</feature>
<dbReference type="Pfam" id="PF04264">
    <property type="entry name" value="YceI"/>
    <property type="match status" value="1"/>
</dbReference>
<evidence type="ECO:0000313" key="3">
    <source>
        <dbReference type="EMBL" id="SHO63382.1"/>
    </source>
</evidence>
<dbReference type="SUPFAM" id="SSF101874">
    <property type="entry name" value="YceI-like"/>
    <property type="match status" value="1"/>
</dbReference>
<dbReference type="RefSeq" id="WP_073572326.1">
    <property type="nucleotide sequence ID" value="NZ_FRXN01000003.1"/>
</dbReference>
<dbReference type="SMART" id="SM00867">
    <property type="entry name" value="YceI"/>
    <property type="match status" value="1"/>
</dbReference>
<dbReference type="PANTHER" id="PTHR34406">
    <property type="entry name" value="PROTEIN YCEI"/>
    <property type="match status" value="1"/>
</dbReference>
<dbReference type="EMBL" id="FRXN01000003">
    <property type="protein sequence ID" value="SHO63382.1"/>
    <property type="molecule type" value="Genomic_DNA"/>
</dbReference>
<evidence type="ECO:0000256" key="1">
    <source>
        <dbReference type="SAM" id="SignalP"/>
    </source>
</evidence>
<accession>A0A1M7ZEW2</accession>
<keyword evidence="4" id="KW-1185">Reference proteome</keyword>
<reference evidence="4" key="1">
    <citation type="submission" date="2016-12" db="EMBL/GenBank/DDBJ databases">
        <authorList>
            <person name="Varghese N."/>
            <person name="Submissions S."/>
        </authorList>
    </citation>
    <scope>NUCLEOTIDE SEQUENCE [LARGE SCALE GENOMIC DNA]</scope>
    <source>
        <strain evidence="4">DSM 25035</strain>
    </source>
</reference>
<keyword evidence="1" id="KW-0732">Signal</keyword>
<evidence type="ECO:0000313" key="4">
    <source>
        <dbReference type="Proteomes" id="UP000184609"/>
    </source>
</evidence>
<feature type="chain" id="PRO_5012839470" evidence="1">
    <location>
        <begin position="21"/>
        <end position="191"/>
    </location>
</feature>
<name>A0A1M7ZEW2_9BACT</name>
<dbReference type="AlphaFoldDB" id="A0A1M7ZEW2"/>
<gene>
    <name evidence="3" type="ORF">SAMN04488108_2715</name>
</gene>
<proteinExistence type="predicted"/>
<organism evidence="3 4">
    <name type="scientific">Algoriphagus zhangzhouensis</name>
    <dbReference type="NCBI Taxonomy" id="1073327"/>
    <lineage>
        <taxon>Bacteria</taxon>
        <taxon>Pseudomonadati</taxon>
        <taxon>Bacteroidota</taxon>
        <taxon>Cytophagia</taxon>
        <taxon>Cytophagales</taxon>
        <taxon>Cyclobacteriaceae</taxon>
        <taxon>Algoriphagus</taxon>
    </lineage>
</organism>
<dbReference type="Proteomes" id="UP000184609">
    <property type="component" value="Unassembled WGS sequence"/>
</dbReference>
<feature type="domain" description="Lipid/polyisoprenoid-binding YceI-like" evidence="2">
    <location>
        <begin position="24"/>
        <end position="190"/>
    </location>
</feature>
<dbReference type="OrthoDB" id="9811006at2"/>
<evidence type="ECO:0000259" key="2">
    <source>
        <dbReference type="SMART" id="SM00867"/>
    </source>
</evidence>
<dbReference type="InterPro" id="IPR007372">
    <property type="entry name" value="Lipid/polyisoprenoid-bd_YceI"/>
</dbReference>
<dbReference type="Gene3D" id="2.40.128.110">
    <property type="entry name" value="Lipid/polyisoprenoid-binding, YceI-like"/>
    <property type="match status" value="1"/>
</dbReference>
<dbReference type="InterPro" id="IPR036761">
    <property type="entry name" value="TTHA0802/YceI-like_sf"/>
</dbReference>
<sequence length="191" mass="20935">MKKTGLIAVAFALFAFTAFTTKGIWTSDVPHSEFGFSIVHMGISDVTGTFNDFTATVTSNKEDFSDAVVEATIQTASIDTRVSMRDDHLKSADFFEVEKFPTMTFKSTGIKKVEENTYKLTGNVTAKGITKEVVLDMIYRGSVLNPQTKKTSAGFKMTGTLKRSDFGIGDGFPEPMLSDEVKININAEVLQ</sequence>